<protein>
    <submittedName>
        <fullName evidence="1">Uncharacterized protein</fullName>
    </submittedName>
</protein>
<accession>A0A5B0NP02</accession>
<sequence length="194" mass="21610">MTIEGIDLFVMLKSFFFSVDRTKISSALSQSYGVFRQFCSLVVQANAERDSSLNAEPNPPTGSAAAPLHLILWARLLHDAEPWCCLVNIKDALMPTGHSHFSSFSPFPHSPALPTHNHLAPLVYWGPLLLSFKLFPLLSPSFDNSPISYPNQQNQPEVNKILFADQSNRKPVLLIVYFKHSGGARISFWAGCVR</sequence>
<evidence type="ECO:0000313" key="1">
    <source>
        <dbReference type="EMBL" id="KAA1089810.1"/>
    </source>
</evidence>
<dbReference type="EMBL" id="VDEP01000404">
    <property type="protein sequence ID" value="KAA1089810.1"/>
    <property type="molecule type" value="Genomic_DNA"/>
</dbReference>
<gene>
    <name evidence="1" type="ORF">PGTUg99_016824</name>
</gene>
<evidence type="ECO:0000313" key="2">
    <source>
        <dbReference type="Proteomes" id="UP000325313"/>
    </source>
</evidence>
<name>A0A5B0NP02_PUCGR</name>
<comment type="caution">
    <text evidence="1">The sequence shown here is derived from an EMBL/GenBank/DDBJ whole genome shotgun (WGS) entry which is preliminary data.</text>
</comment>
<dbReference type="AlphaFoldDB" id="A0A5B0NP02"/>
<organism evidence="1 2">
    <name type="scientific">Puccinia graminis f. sp. tritici</name>
    <dbReference type="NCBI Taxonomy" id="56615"/>
    <lineage>
        <taxon>Eukaryota</taxon>
        <taxon>Fungi</taxon>
        <taxon>Dikarya</taxon>
        <taxon>Basidiomycota</taxon>
        <taxon>Pucciniomycotina</taxon>
        <taxon>Pucciniomycetes</taxon>
        <taxon>Pucciniales</taxon>
        <taxon>Pucciniaceae</taxon>
        <taxon>Puccinia</taxon>
    </lineage>
</organism>
<dbReference type="Proteomes" id="UP000325313">
    <property type="component" value="Unassembled WGS sequence"/>
</dbReference>
<proteinExistence type="predicted"/>
<reference evidence="1 2" key="1">
    <citation type="submission" date="2019-05" db="EMBL/GenBank/DDBJ databases">
        <title>Emergence of the Ug99 lineage of the wheat stem rust pathogen through somatic hybridization.</title>
        <authorList>
            <person name="Li F."/>
            <person name="Upadhyaya N.M."/>
            <person name="Sperschneider J."/>
            <person name="Matny O."/>
            <person name="Nguyen-Phuc H."/>
            <person name="Mago R."/>
            <person name="Raley C."/>
            <person name="Miller M.E."/>
            <person name="Silverstein K.A.T."/>
            <person name="Henningsen E."/>
            <person name="Hirsch C.D."/>
            <person name="Visser B."/>
            <person name="Pretorius Z.A."/>
            <person name="Steffenson B.J."/>
            <person name="Schwessinger B."/>
            <person name="Dodds P.N."/>
            <person name="Figueroa M."/>
        </authorList>
    </citation>
    <scope>NUCLEOTIDE SEQUENCE [LARGE SCALE GENOMIC DNA]</scope>
    <source>
        <strain evidence="1 2">Ug99</strain>
    </source>
</reference>